<organism evidence="1 2">
    <name type="scientific">Scutellospora calospora</name>
    <dbReference type="NCBI Taxonomy" id="85575"/>
    <lineage>
        <taxon>Eukaryota</taxon>
        <taxon>Fungi</taxon>
        <taxon>Fungi incertae sedis</taxon>
        <taxon>Mucoromycota</taxon>
        <taxon>Glomeromycotina</taxon>
        <taxon>Glomeromycetes</taxon>
        <taxon>Diversisporales</taxon>
        <taxon>Gigasporaceae</taxon>
        <taxon>Scutellospora</taxon>
    </lineage>
</organism>
<keyword evidence="2" id="KW-1185">Reference proteome</keyword>
<evidence type="ECO:0000313" key="1">
    <source>
        <dbReference type="EMBL" id="CAG8483452.1"/>
    </source>
</evidence>
<dbReference type="EMBL" id="CAJVPM010002276">
    <property type="protein sequence ID" value="CAG8483452.1"/>
    <property type="molecule type" value="Genomic_DNA"/>
</dbReference>
<name>A0ACA9KN69_9GLOM</name>
<evidence type="ECO:0000313" key="2">
    <source>
        <dbReference type="Proteomes" id="UP000789860"/>
    </source>
</evidence>
<reference evidence="1" key="1">
    <citation type="submission" date="2021-06" db="EMBL/GenBank/DDBJ databases">
        <authorList>
            <person name="Kallberg Y."/>
            <person name="Tangrot J."/>
            <person name="Rosling A."/>
        </authorList>
    </citation>
    <scope>NUCLEOTIDE SEQUENCE</scope>
    <source>
        <strain evidence="1">AU212A</strain>
    </source>
</reference>
<sequence length="103" mass="11276">MPLIPAPPPARYTYLISRRGDLALSIIAGSLAFYFTGPSGYSETKNPEKSLLKLVQRRFKKISSVEINILVRQISSHVPIEGTFAPDPHPPSCHCRSGLTSLA</sequence>
<comment type="caution">
    <text evidence="1">The sequence shown here is derived from an EMBL/GenBank/DDBJ whole genome shotgun (WGS) entry which is preliminary data.</text>
</comment>
<proteinExistence type="predicted"/>
<gene>
    <name evidence="1" type="ORF">SCALOS_LOCUS2523</name>
</gene>
<dbReference type="Proteomes" id="UP000789860">
    <property type="component" value="Unassembled WGS sequence"/>
</dbReference>
<accession>A0ACA9KN69</accession>
<protein>
    <submittedName>
        <fullName evidence="1">6886_t:CDS:1</fullName>
    </submittedName>
</protein>